<name>A0ABW6KC36_9BACI</name>
<dbReference type="Proteomes" id="UP001601059">
    <property type="component" value="Unassembled WGS sequence"/>
</dbReference>
<evidence type="ECO:0000256" key="1">
    <source>
        <dbReference type="PROSITE-ProRule" id="PRU00325"/>
    </source>
</evidence>
<organism evidence="3 4">
    <name type="scientific">Cytobacillus spartinae</name>
    <dbReference type="NCBI Taxonomy" id="3299023"/>
    <lineage>
        <taxon>Bacteria</taxon>
        <taxon>Bacillati</taxon>
        <taxon>Bacillota</taxon>
        <taxon>Bacilli</taxon>
        <taxon>Bacillales</taxon>
        <taxon>Bacillaceae</taxon>
        <taxon>Cytobacillus</taxon>
    </lineage>
</organism>
<keyword evidence="1" id="KW-0863">Zinc-finger</keyword>
<accession>A0ABW6KC36</accession>
<comment type="caution">
    <text evidence="3">The sequence shown here is derived from an EMBL/GenBank/DDBJ whole genome shotgun (WGS) entry which is preliminary data.</text>
</comment>
<feature type="domain" description="SWIM-type" evidence="2">
    <location>
        <begin position="66"/>
        <end position="99"/>
    </location>
</feature>
<dbReference type="EMBL" id="JBIACK010000007">
    <property type="protein sequence ID" value="MFE8701800.1"/>
    <property type="molecule type" value="Genomic_DNA"/>
</dbReference>
<protein>
    <submittedName>
        <fullName evidence="3">SWIM zinc finger family protein</fullName>
    </submittedName>
</protein>
<gene>
    <name evidence="3" type="ORF">ACFYKX_14465</name>
</gene>
<keyword evidence="1" id="KW-0862">Zinc</keyword>
<keyword evidence="4" id="KW-1185">Reference proteome</keyword>
<evidence type="ECO:0000313" key="3">
    <source>
        <dbReference type="EMBL" id="MFE8701800.1"/>
    </source>
</evidence>
<sequence length="539" mass="63634">MSAIPDKYAELIKAASVDIKSMLRPEVEEHGRLVQKGLLLYRQGLVTKIRFDEDSIHATIQDVTLAHVTLDLNFIQMSTCSCPGEIICRHQLATFFHVYSQVGSVSEWVEEWRQPIQEKKNMQAWGVQKAKDLLKASGTLKPNYERWAQMFEESFESILKGHGIPKPYLVPELFQVFTRKLRAGAPFEQEWKQLYLLIGSVHSFQKLLELSEEYKHEDIDRYYRQIFFSLIDEIEELVDRLSVHALPFAFDEFIEKLKDTSTGLLKSYRVLEFERTHLYIILWAQLFQKKAWREQEKEKLNSMYHDGEKTLPVFVAKSHQNLLLKLDSDALSMIDIMKTDATPYMLYWLEMLKAQKDWKRTEPYIESFIGQLKGYLAELKDTYGCFDFTRWALRLVSAYSADTNKLDYYEKALIQTLPYSYRDYEDFLYDRKSYEKWGELQAYIGMGISSIPSSKIKELQKEDPAILLPLYHQSIKQNIDLKNRGNYRQAVRELKKLKTLYKKLKRSDDFEEFLTILLERTKRLRAFQEECKRGKLIHA</sequence>
<evidence type="ECO:0000313" key="4">
    <source>
        <dbReference type="Proteomes" id="UP001601059"/>
    </source>
</evidence>
<reference evidence="3 4" key="1">
    <citation type="submission" date="2024-08" db="EMBL/GenBank/DDBJ databases">
        <title>Two novel Cytobacillus novel species.</title>
        <authorList>
            <person name="Liu G."/>
        </authorList>
    </citation>
    <scope>NUCLEOTIDE SEQUENCE [LARGE SCALE GENOMIC DNA]</scope>
    <source>
        <strain evidence="3 4">FJAT-54145</strain>
    </source>
</reference>
<dbReference type="RefSeq" id="WP_389361769.1">
    <property type="nucleotide sequence ID" value="NZ_JBIACK010000007.1"/>
</dbReference>
<dbReference type="PROSITE" id="PS50966">
    <property type="entry name" value="ZF_SWIM"/>
    <property type="match status" value="1"/>
</dbReference>
<evidence type="ECO:0000259" key="2">
    <source>
        <dbReference type="PROSITE" id="PS50966"/>
    </source>
</evidence>
<dbReference type="Pfam" id="PF04434">
    <property type="entry name" value="SWIM"/>
    <property type="match status" value="1"/>
</dbReference>
<dbReference type="InterPro" id="IPR007527">
    <property type="entry name" value="Znf_SWIM"/>
</dbReference>
<keyword evidence="1" id="KW-0479">Metal-binding</keyword>
<proteinExistence type="predicted"/>